<feature type="domain" description="4Fe-4S ferredoxin-type" evidence="6">
    <location>
        <begin position="267"/>
        <end position="296"/>
    </location>
</feature>
<dbReference type="PROSITE" id="PS00198">
    <property type="entry name" value="4FE4S_FER_1"/>
    <property type="match status" value="2"/>
</dbReference>
<keyword evidence="2" id="KW-1003">Cell membrane</keyword>
<evidence type="ECO:0000313" key="7">
    <source>
        <dbReference type="EMBL" id="OIQ89630.1"/>
    </source>
</evidence>
<name>A0A1J5R104_9ZZZZ</name>
<sequence length="387" mass="42803">MNDPTDPPPARRCGGHPDVPSDGVAVMFVARPRQRARGDARPKGIRRASPEHTQRVRHAVQAVFLLLNVYLGAQFYLWVRYFELGGHGVYVPRPPGVEGWLPIVGLMNTKYWLATGRLPEVHPAAMFLFVAFVLISAVLKRSFCSWLCPIGTLSEWLWRAGRRLFGRTFRLPSWLDVPLRGLKYLLLGFFVVAVGTMSAASIDAFMHAPFGLVADVKLLDFFRDLSAPLIESLALLTLLSMLVQNFWCRYLCPYGALMGIASLLSPLKIRRDAERCVDCGKCARACPAGLPVDRLRQVRSAECVACMSCVAACPVESGLQFALAPRTAADARQRWRRRVAGPATTAAAIAAVLVGIVAIAHVSGHWRTPQPRQLYLELITHADAWTH</sequence>
<protein>
    <submittedName>
        <fullName evidence="7">Putative electron transport protein YccM</fullName>
    </submittedName>
</protein>
<feature type="domain" description="4Fe-4S ferredoxin-type" evidence="6">
    <location>
        <begin position="297"/>
        <end position="324"/>
    </location>
</feature>
<keyword evidence="5" id="KW-1133">Transmembrane helix</keyword>
<dbReference type="InterPro" id="IPR052378">
    <property type="entry name" value="NosR_regulator"/>
</dbReference>
<gene>
    <name evidence="7" type="primary">yccM_17</name>
    <name evidence="7" type="ORF">GALL_284770</name>
</gene>
<dbReference type="AlphaFoldDB" id="A0A1J5R104"/>
<dbReference type="PANTHER" id="PTHR30224">
    <property type="entry name" value="ELECTRON TRANSPORT PROTEIN"/>
    <property type="match status" value="1"/>
</dbReference>
<feature type="transmembrane region" description="Helical" evidence="5">
    <location>
        <begin position="225"/>
        <end position="248"/>
    </location>
</feature>
<evidence type="ECO:0000256" key="3">
    <source>
        <dbReference type="ARBA" id="ARBA00023136"/>
    </source>
</evidence>
<evidence type="ECO:0000259" key="6">
    <source>
        <dbReference type="PROSITE" id="PS51379"/>
    </source>
</evidence>
<feature type="compositionally biased region" description="Pro residues" evidence="4">
    <location>
        <begin position="1"/>
        <end position="10"/>
    </location>
</feature>
<dbReference type="SUPFAM" id="SSF54862">
    <property type="entry name" value="4Fe-4S ferredoxins"/>
    <property type="match status" value="1"/>
</dbReference>
<evidence type="ECO:0000256" key="4">
    <source>
        <dbReference type="SAM" id="MobiDB-lite"/>
    </source>
</evidence>
<dbReference type="InterPro" id="IPR017900">
    <property type="entry name" value="4Fe4S_Fe_S_CS"/>
</dbReference>
<dbReference type="EMBL" id="MLJW01000322">
    <property type="protein sequence ID" value="OIQ89630.1"/>
    <property type="molecule type" value="Genomic_DNA"/>
</dbReference>
<comment type="caution">
    <text evidence="7">The sequence shown here is derived from an EMBL/GenBank/DDBJ whole genome shotgun (WGS) entry which is preliminary data.</text>
</comment>
<feature type="transmembrane region" description="Helical" evidence="5">
    <location>
        <begin position="339"/>
        <end position="362"/>
    </location>
</feature>
<dbReference type="PROSITE" id="PS51379">
    <property type="entry name" value="4FE4S_FER_2"/>
    <property type="match status" value="2"/>
</dbReference>
<evidence type="ECO:0000256" key="1">
    <source>
        <dbReference type="ARBA" id="ARBA00004236"/>
    </source>
</evidence>
<feature type="transmembrane region" description="Helical" evidence="5">
    <location>
        <begin position="59"/>
        <end position="79"/>
    </location>
</feature>
<accession>A0A1J5R104</accession>
<evidence type="ECO:0000256" key="5">
    <source>
        <dbReference type="SAM" id="Phobius"/>
    </source>
</evidence>
<dbReference type="GO" id="GO:0005886">
    <property type="term" value="C:plasma membrane"/>
    <property type="evidence" value="ECO:0007669"/>
    <property type="project" value="UniProtKB-SubCell"/>
</dbReference>
<proteinExistence type="predicted"/>
<feature type="region of interest" description="Disordered" evidence="4">
    <location>
        <begin position="1"/>
        <end position="21"/>
    </location>
</feature>
<evidence type="ECO:0000256" key="2">
    <source>
        <dbReference type="ARBA" id="ARBA00022475"/>
    </source>
</evidence>
<organism evidence="7">
    <name type="scientific">mine drainage metagenome</name>
    <dbReference type="NCBI Taxonomy" id="410659"/>
    <lineage>
        <taxon>unclassified sequences</taxon>
        <taxon>metagenomes</taxon>
        <taxon>ecological metagenomes</taxon>
    </lineage>
</organism>
<feature type="transmembrane region" description="Helical" evidence="5">
    <location>
        <begin position="121"/>
        <end position="139"/>
    </location>
</feature>
<dbReference type="Pfam" id="PF12801">
    <property type="entry name" value="Fer4_5"/>
    <property type="match status" value="1"/>
</dbReference>
<keyword evidence="5" id="KW-0812">Transmembrane</keyword>
<feature type="transmembrane region" description="Helical" evidence="5">
    <location>
        <begin position="184"/>
        <end position="205"/>
    </location>
</feature>
<dbReference type="Gene3D" id="3.30.70.20">
    <property type="match status" value="1"/>
</dbReference>
<dbReference type="PANTHER" id="PTHR30224:SF4">
    <property type="entry name" value="ELECTRON TRANSPORT PROTEIN YCCM-RELATED"/>
    <property type="match status" value="1"/>
</dbReference>
<comment type="subcellular location">
    <subcellularLocation>
        <location evidence="1">Cell membrane</location>
    </subcellularLocation>
</comment>
<keyword evidence="3 5" id="KW-0472">Membrane</keyword>
<reference evidence="7" key="1">
    <citation type="submission" date="2016-10" db="EMBL/GenBank/DDBJ databases">
        <title>Sequence of Gallionella enrichment culture.</title>
        <authorList>
            <person name="Poehlein A."/>
            <person name="Muehling M."/>
            <person name="Daniel R."/>
        </authorList>
    </citation>
    <scope>NUCLEOTIDE SEQUENCE</scope>
</reference>
<dbReference type="Pfam" id="PF13237">
    <property type="entry name" value="Fer4_10"/>
    <property type="match status" value="1"/>
</dbReference>
<dbReference type="InterPro" id="IPR017896">
    <property type="entry name" value="4Fe4S_Fe-S-bd"/>
</dbReference>